<keyword evidence="3" id="KW-1185">Reference proteome</keyword>
<dbReference type="AlphaFoldDB" id="A0A7W9ZBS4"/>
<evidence type="ECO:0000313" key="3">
    <source>
        <dbReference type="Proteomes" id="UP000575983"/>
    </source>
</evidence>
<feature type="transmembrane region" description="Helical" evidence="1">
    <location>
        <begin position="82"/>
        <end position="101"/>
    </location>
</feature>
<keyword evidence="1" id="KW-0812">Transmembrane</keyword>
<dbReference type="Proteomes" id="UP000575983">
    <property type="component" value="Unassembled WGS sequence"/>
</dbReference>
<protein>
    <submittedName>
        <fullName evidence="2">Uncharacterized protein</fullName>
    </submittedName>
</protein>
<keyword evidence="1" id="KW-0472">Membrane</keyword>
<dbReference type="EMBL" id="JACHFC010000007">
    <property type="protein sequence ID" value="MBB6208465.1"/>
    <property type="molecule type" value="Genomic_DNA"/>
</dbReference>
<proteinExistence type="predicted"/>
<organism evidence="2 3">
    <name type="scientific">Borreliella lanei</name>
    <dbReference type="NCBI Taxonomy" id="373540"/>
    <lineage>
        <taxon>Bacteria</taxon>
        <taxon>Pseudomonadati</taxon>
        <taxon>Spirochaetota</taxon>
        <taxon>Spirochaetia</taxon>
        <taxon>Spirochaetales</taxon>
        <taxon>Borreliaceae</taxon>
        <taxon>Borreliella</taxon>
    </lineage>
</organism>
<name>A0A7W9ZBS4_9SPIR</name>
<evidence type="ECO:0000313" key="2">
    <source>
        <dbReference type="EMBL" id="MBB6208465.1"/>
    </source>
</evidence>
<sequence>MIRLFSRVKNDHNNKFKNAQADKFSIYLVNSLNKEEKCIYLFPIRDGDAFWGCFMDSRRSSMINCAVITLLFVNFSKKYLRLLIKFVTLNLGSKWVVYFYISTL</sequence>
<keyword evidence="1" id="KW-1133">Transmembrane helix</keyword>
<reference evidence="2 3" key="1">
    <citation type="submission" date="2020-08" db="EMBL/GenBank/DDBJ databases">
        <title>Genomic Encyclopedia of Type Strains, Phase IV (KMG-IV): sequencing the most valuable type-strain genomes for metagenomic binning, comparative biology and taxonomic classification.</title>
        <authorList>
            <person name="Goeker M."/>
        </authorList>
    </citation>
    <scope>NUCLEOTIDE SEQUENCE [LARGE SCALE GENOMIC DNA]</scope>
    <source>
        <strain evidence="2 3">DSM 17992</strain>
    </source>
</reference>
<comment type="caution">
    <text evidence="2">The sequence shown here is derived from an EMBL/GenBank/DDBJ whole genome shotgun (WGS) entry which is preliminary data.</text>
</comment>
<gene>
    <name evidence="2" type="ORF">HNQ06_000995</name>
</gene>
<evidence type="ECO:0000256" key="1">
    <source>
        <dbReference type="SAM" id="Phobius"/>
    </source>
</evidence>
<accession>A0A7W9ZBS4</accession>